<evidence type="ECO:0000313" key="9">
    <source>
        <dbReference type="Proteomes" id="UP000297253"/>
    </source>
</evidence>
<dbReference type="InterPro" id="IPR051537">
    <property type="entry name" value="DNA_Adenine_Mtase"/>
</dbReference>
<evidence type="ECO:0000256" key="4">
    <source>
        <dbReference type="ARBA" id="ARBA00022691"/>
    </source>
</evidence>
<dbReference type="EMBL" id="SPPD01000001">
    <property type="protein sequence ID" value="TFU98757.1"/>
    <property type="molecule type" value="Genomic_DNA"/>
</dbReference>
<dbReference type="RefSeq" id="WP_135180896.1">
    <property type="nucleotide sequence ID" value="NZ_JADGKZ010000001.1"/>
</dbReference>
<dbReference type="Proteomes" id="UP000297253">
    <property type="component" value="Unassembled WGS sequence"/>
</dbReference>
<dbReference type="EC" id="2.1.1.72" evidence="1"/>
<accession>A0A4Y9JD51</accession>
<dbReference type="GO" id="GO:0008170">
    <property type="term" value="F:N-methyltransferase activity"/>
    <property type="evidence" value="ECO:0007669"/>
    <property type="project" value="InterPro"/>
</dbReference>
<dbReference type="GO" id="GO:0009307">
    <property type="term" value="P:DNA restriction-modification system"/>
    <property type="evidence" value="ECO:0007669"/>
    <property type="project" value="UniProtKB-KW"/>
</dbReference>
<keyword evidence="5" id="KW-0680">Restriction system</keyword>
<name>A0A4Y9JD51_9STRE</name>
<keyword evidence="4" id="KW-0949">S-adenosyl-L-methionine</keyword>
<proteinExistence type="predicted"/>
<protein>
    <recommendedName>
        <fullName evidence="1">site-specific DNA-methyltransferase (adenine-specific)</fullName>
        <ecNumber evidence="1">2.1.1.72</ecNumber>
    </recommendedName>
</protein>
<comment type="caution">
    <text evidence="8">The sequence shown here is derived from an EMBL/GenBank/DDBJ whole genome shotgun (WGS) entry which is preliminary data.</text>
</comment>
<dbReference type="GO" id="GO:0009007">
    <property type="term" value="F:site-specific DNA-methyltransferase (adenine-specific) activity"/>
    <property type="evidence" value="ECO:0007669"/>
    <property type="project" value="UniProtKB-EC"/>
</dbReference>
<dbReference type="GO" id="GO:0003677">
    <property type="term" value="F:DNA binding"/>
    <property type="evidence" value="ECO:0007669"/>
    <property type="project" value="InterPro"/>
</dbReference>
<evidence type="ECO:0000256" key="6">
    <source>
        <dbReference type="ARBA" id="ARBA00047942"/>
    </source>
</evidence>
<dbReference type="Pfam" id="PF02384">
    <property type="entry name" value="N6_Mtase"/>
    <property type="match status" value="1"/>
</dbReference>
<dbReference type="SUPFAM" id="SSF53335">
    <property type="entry name" value="S-adenosyl-L-methionine-dependent methyltransferases"/>
    <property type="match status" value="1"/>
</dbReference>
<comment type="catalytic activity">
    <reaction evidence="6">
        <text>a 2'-deoxyadenosine in DNA + S-adenosyl-L-methionine = an N(6)-methyl-2'-deoxyadenosine in DNA + S-adenosyl-L-homocysteine + H(+)</text>
        <dbReference type="Rhea" id="RHEA:15197"/>
        <dbReference type="Rhea" id="RHEA-COMP:12418"/>
        <dbReference type="Rhea" id="RHEA-COMP:12419"/>
        <dbReference type="ChEBI" id="CHEBI:15378"/>
        <dbReference type="ChEBI" id="CHEBI:57856"/>
        <dbReference type="ChEBI" id="CHEBI:59789"/>
        <dbReference type="ChEBI" id="CHEBI:90615"/>
        <dbReference type="ChEBI" id="CHEBI:90616"/>
        <dbReference type="EC" id="2.1.1.72"/>
    </reaction>
</comment>
<dbReference type="OrthoDB" id="9814572at2"/>
<evidence type="ECO:0000256" key="3">
    <source>
        <dbReference type="ARBA" id="ARBA00022679"/>
    </source>
</evidence>
<reference evidence="8 9" key="1">
    <citation type="submission" date="2019-03" db="EMBL/GenBank/DDBJ databases">
        <title>Diversity of the mouse oral microbiome.</title>
        <authorList>
            <person name="Joseph S."/>
            <person name="Aduse-Opoku J."/>
            <person name="Curtis M."/>
            <person name="Wade W."/>
            <person name="Hashim A."/>
        </authorList>
    </citation>
    <scope>NUCLEOTIDE SEQUENCE [LARGE SCALE GENOMIC DNA]</scope>
    <source>
        <strain evidence="8 9">WM131</strain>
    </source>
</reference>
<dbReference type="AlphaFoldDB" id="A0A4Y9JD51"/>
<feature type="domain" description="DNA methylase adenine-specific" evidence="7">
    <location>
        <begin position="304"/>
        <end position="549"/>
    </location>
</feature>
<dbReference type="PANTHER" id="PTHR42933">
    <property type="entry name" value="SLR6095 PROTEIN"/>
    <property type="match status" value="1"/>
</dbReference>
<dbReference type="Gene3D" id="3.40.50.150">
    <property type="entry name" value="Vaccinia Virus protein VP39"/>
    <property type="match status" value="1"/>
</dbReference>
<evidence type="ECO:0000256" key="2">
    <source>
        <dbReference type="ARBA" id="ARBA00022603"/>
    </source>
</evidence>
<gene>
    <name evidence="8" type="ORF">E4T82_00145</name>
</gene>
<dbReference type="InterPro" id="IPR003356">
    <property type="entry name" value="DNA_methylase_A-5"/>
</dbReference>
<sequence>MVNEKKTDQWVRKEIEQLVGENYTEQTSNIKEVKNALKNASKQGGRGVGKPEFVFLLNQTLVVIEDKPSTSELVKYNETGELDLTVPLATAKYAVNGAVHYAKHITEKALGYQEVLAIGATGSNEQREVEAWFVEFNIEKKEHGIKKIGTIINWSDLSPEHFDEWYAKHVLGIDKESLAEVELKSFAAEMHEDLRNYANLEGENKATVVSAILLALFDDPSIAERLNGRKDGVTIFRAVKDYMDEHAISPNFKKKIVLDKFRFLENNVALNAKSERLGGKTPVKYFTEKLTTIHHHFQSNTNFDILGNFYGEFTKYGGSDGNSLGIVLTPRHITSLMADLIDVQATDYVLDPTAGSGAFLIAAMNRMIKGQNDDAVQKIKQEQLHGIEMQEKMYTVATTNMILRGDGKANLLLADVFTKSAKDLKVKEEPIGITKVLMNPPYSQGSKANKELYEINFIRHSLSMMEKGGLLAALVPQSTMTGKTTDEKNFKKAILEKHSLETVITLNPQTFAGQRAGVQPVIAIFKAGIPHHPDSSVKFIDFRDDGYVLQKHVGLVADKTARQKRDNLLKVVLHKARQIDNEPIRTKYMVESPVTYEDEWLHSFFYFNDEIPTEEDFAKTIADYLTFEVNMITHGRGYLFGLEEVDEDE</sequence>
<evidence type="ECO:0000259" key="7">
    <source>
        <dbReference type="Pfam" id="PF02384"/>
    </source>
</evidence>
<dbReference type="PANTHER" id="PTHR42933:SF1">
    <property type="entry name" value="SITE-SPECIFIC DNA-METHYLTRANSFERASE (ADENINE-SPECIFIC)"/>
    <property type="match status" value="1"/>
</dbReference>
<evidence type="ECO:0000256" key="5">
    <source>
        <dbReference type="ARBA" id="ARBA00022747"/>
    </source>
</evidence>
<keyword evidence="3 8" id="KW-0808">Transferase</keyword>
<dbReference type="GO" id="GO:0032259">
    <property type="term" value="P:methylation"/>
    <property type="evidence" value="ECO:0007669"/>
    <property type="project" value="UniProtKB-KW"/>
</dbReference>
<evidence type="ECO:0000256" key="1">
    <source>
        <dbReference type="ARBA" id="ARBA00011900"/>
    </source>
</evidence>
<keyword evidence="2 8" id="KW-0489">Methyltransferase</keyword>
<organism evidence="8 9">
    <name type="scientific">Streptococcus cuniculi</name>
    <dbReference type="NCBI Taxonomy" id="1432788"/>
    <lineage>
        <taxon>Bacteria</taxon>
        <taxon>Bacillati</taxon>
        <taxon>Bacillota</taxon>
        <taxon>Bacilli</taxon>
        <taxon>Lactobacillales</taxon>
        <taxon>Streptococcaceae</taxon>
        <taxon>Streptococcus</taxon>
    </lineage>
</organism>
<evidence type="ECO:0000313" key="8">
    <source>
        <dbReference type="EMBL" id="TFU98757.1"/>
    </source>
</evidence>
<dbReference type="PRINTS" id="PR00507">
    <property type="entry name" value="N12N6MTFRASE"/>
</dbReference>
<dbReference type="InterPro" id="IPR029063">
    <property type="entry name" value="SAM-dependent_MTases_sf"/>
</dbReference>